<feature type="compositionally biased region" description="Polar residues" evidence="1">
    <location>
        <begin position="42"/>
        <end position="57"/>
    </location>
</feature>
<reference evidence="2" key="1">
    <citation type="submission" date="2021-04" db="EMBL/GenBank/DDBJ databases">
        <authorList>
            <person name="Chebbi M.A.C M."/>
        </authorList>
    </citation>
    <scope>NUCLEOTIDE SEQUENCE</scope>
</reference>
<proteinExistence type="predicted"/>
<accession>A0A8J2HP20</accession>
<organism evidence="2 3">
    <name type="scientific">Cotesia congregata</name>
    <name type="common">Parasitoid wasp</name>
    <name type="synonym">Apanteles congregatus</name>
    <dbReference type="NCBI Taxonomy" id="51543"/>
    <lineage>
        <taxon>Eukaryota</taxon>
        <taxon>Metazoa</taxon>
        <taxon>Ecdysozoa</taxon>
        <taxon>Arthropoda</taxon>
        <taxon>Hexapoda</taxon>
        <taxon>Insecta</taxon>
        <taxon>Pterygota</taxon>
        <taxon>Neoptera</taxon>
        <taxon>Endopterygota</taxon>
        <taxon>Hymenoptera</taxon>
        <taxon>Apocrita</taxon>
        <taxon>Ichneumonoidea</taxon>
        <taxon>Braconidae</taxon>
        <taxon>Microgastrinae</taxon>
        <taxon>Cotesia</taxon>
    </lineage>
</organism>
<dbReference type="EMBL" id="CAJNRD030001124">
    <property type="protein sequence ID" value="CAG5108368.1"/>
    <property type="molecule type" value="Genomic_DNA"/>
</dbReference>
<sequence>MPSKRRTKKGLSIRLRCRQMRLAKERKKLAFLKLADSIFENKNASSTPAENKSSKSNLEVPSEVDENEEEEIIYEEIEGYFPEERLEETSNIDNSEDFIGLNQSNDLNNCTKEEQEERLVIKIDPAEYLSELNQSNGSDNCSEENLNIKIEPIEDLSELNQLDNLVYCTEEKEQNVDNNSSKIHALNLPRLNKFTSNYEVKYKAVVILSHDLDYYSEEEEEIPAFNSDEIDKKIKT</sequence>
<evidence type="ECO:0000313" key="3">
    <source>
        <dbReference type="Proteomes" id="UP000786811"/>
    </source>
</evidence>
<evidence type="ECO:0000313" key="2">
    <source>
        <dbReference type="EMBL" id="CAG5108368.1"/>
    </source>
</evidence>
<dbReference type="Proteomes" id="UP000786811">
    <property type="component" value="Unassembled WGS sequence"/>
</dbReference>
<gene>
    <name evidence="2" type="ORF">HICCMSTLAB_LOCUS13202</name>
</gene>
<name>A0A8J2HP20_COTCN</name>
<protein>
    <submittedName>
        <fullName evidence="2">Uncharacterized protein</fullName>
    </submittedName>
</protein>
<keyword evidence="3" id="KW-1185">Reference proteome</keyword>
<evidence type="ECO:0000256" key="1">
    <source>
        <dbReference type="SAM" id="MobiDB-lite"/>
    </source>
</evidence>
<dbReference type="OrthoDB" id="10341170at2759"/>
<dbReference type="AlphaFoldDB" id="A0A8J2HP20"/>
<feature type="region of interest" description="Disordered" evidence="1">
    <location>
        <begin position="42"/>
        <end position="69"/>
    </location>
</feature>
<comment type="caution">
    <text evidence="2">The sequence shown here is derived from an EMBL/GenBank/DDBJ whole genome shotgun (WGS) entry which is preliminary data.</text>
</comment>